<dbReference type="AlphaFoldDB" id="A0A9D4UHI0"/>
<evidence type="ECO:0000313" key="2">
    <source>
        <dbReference type="EMBL" id="KAI5067529.1"/>
    </source>
</evidence>
<organism evidence="2 3">
    <name type="scientific">Adiantum capillus-veneris</name>
    <name type="common">Maidenhair fern</name>
    <dbReference type="NCBI Taxonomy" id="13818"/>
    <lineage>
        <taxon>Eukaryota</taxon>
        <taxon>Viridiplantae</taxon>
        <taxon>Streptophyta</taxon>
        <taxon>Embryophyta</taxon>
        <taxon>Tracheophyta</taxon>
        <taxon>Polypodiopsida</taxon>
        <taxon>Polypodiidae</taxon>
        <taxon>Polypodiales</taxon>
        <taxon>Pteridineae</taxon>
        <taxon>Pteridaceae</taxon>
        <taxon>Vittarioideae</taxon>
        <taxon>Adiantum</taxon>
    </lineage>
</organism>
<name>A0A9D4UHI0_ADICA</name>
<keyword evidence="3" id="KW-1185">Reference proteome</keyword>
<gene>
    <name evidence="2" type="ORF">GOP47_0018057</name>
</gene>
<accession>A0A9D4UHI0</accession>
<feature type="region of interest" description="Disordered" evidence="1">
    <location>
        <begin position="1"/>
        <end position="22"/>
    </location>
</feature>
<dbReference type="EMBL" id="JABFUD020000017">
    <property type="protein sequence ID" value="KAI5067529.1"/>
    <property type="molecule type" value="Genomic_DNA"/>
</dbReference>
<evidence type="ECO:0000256" key="1">
    <source>
        <dbReference type="SAM" id="MobiDB-lite"/>
    </source>
</evidence>
<feature type="region of interest" description="Disordered" evidence="1">
    <location>
        <begin position="89"/>
        <end position="129"/>
    </location>
</feature>
<evidence type="ECO:0000313" key="3">
    <source>
        <dbReference type="Proteomes" id="UP000886520"/>
    </source>
</evidence>
<feature type="compositionally biased region" description="Polar residues" evidence="1">
    <location>
        <begin position="7"/>
        <end position="16"/>
    </location>
</feature>
<protein>
    <submittedName>
        <fullName evidence="2">Uncharacterized protein</fullName>
    </submittedName>
</protein>
<comment type="caution">
    <text evidence="2">The sequence shown here is derived from an EMBL/GenBank/DDBJ whole genome shotgun (WGS) entry which is preliminary data.</text>
</comment>
<sequence length="129" mass="13566">MEEAGHCSSSLDSSGHQAYAKPARWAGRSGDLQAHICASSRGGPFLSHLRQGQRLLTNGSISRKKFQGGGLRLTVDGAEQLLLCRGTQGSDGEACGATAKERERRGGGGGSGEIPLNRACRPNRVPRSH</sequence>
<reference evidence="2" key="1">
    <citation type="submission" date="2021-01" db="EMBL/GenBank/DDBJ databases">
        <title>Adiantum capillus-veneris genome.</title>
        <authorList>
            <person name="Fang Y."/>
            <person name="Liao Q."/>
        </authorList>
    </citation>
    <scope>NUCLEOTIDE SEQUENCE</scope>
    <source>
        <strain evidence="2">H3</strain>
        <tissue evidence="2">Leaf</tissue>
    </source>
</reference>
<dbReference type="Proteomes" id="UP000886520">
    <property type="component" value="Chromosome 17"/>
</dbReference>
<proteinExistence type="predicted"/>